<dbReference type="EMBL" id="CP119958">
    <property type="protein sequence ID" value="WFD37619.1"/>
    <property type="molecule type" value="Genomic_DNA"/>
</dbReference>
<dbReference type="AlphaFoldDB" id="A0AAF0J970"/>
<feature type="compositionally biased region" description="Acidic residues" evidence="8">
    <location>
        <begin position="197"/>
        <end position="210"/>
    </location>
</feature>
<evidence type="ECO:0000259" key="9">
    <source>
        <dbReference type="PROSITE" id="PS50865"/>
    </source>
</evidence>
<evidence type="ECO:0000256" key="1">
    <source>
        <dbReference type="ARBA" id="ARBA00004496"/>
    </source>
</evidence>
<comment type="similarity">
    <text evidence="2">Belongs to the MUB1/samB family.</text>
</comment>
<evidence type="ECO:0000313" key="11">
    <source>
        <dbReference type="Proteomes" id="UP001217754"/>
    </source>
</evidence>
<keyword evidence="4" id="KW-0479">Metal-binding</keyword>
<evidence type="ECO:0000313" key="10">
    <source>
        <dbReference type="EMBL" id="WFD37619.1"/>
    </source>
</evidence>
<keyword evidence="11" id="KW-1185">Reference proteome</keyword>
<evidence type="ECO:0000256" key="5">
    <source>
        <dbReference type="ARBA" id="ARBA00022771"/>
    </source>
</evidence>
<dbReference type="GO" id="GO:1990304">
    <property type="term" value="C:MUB1-RAD6-UBR2 ubiquitin ligase complex"/>
    <property type="evidence" value="ECO:0007669"/>
    <property type="project" value="TreeGrafter"/>
</dbReference>
<dbReference type="PROSITE" id="PS50865">
    <property type="entry name" value="ZF_MYND_2"/>
    <property type="match status" value="1"/>
</dbReference>
<dbReference type="Gene3D" id="6.10.140.2220">
    <property type="match status" value="1"/>
</dbReference>
<evidence type="ECO:0000256" key="3">
    <source>
        <dbReference type="ARBA" id="ARBA00022490"/>
    </source>
</evidence>
<dbReference type="RefSeq" id="XP_060120516.1">
    <property type="nucleotide sequence ID" value="XM_060264533.1"/>
</dbReference>
<evidence type="ECO:0000256" key="7">
    <source>
        <dbReference type="PROSITE-ProRule" id="PRU00134"/>
    </source>
</evidence>
<keyword evidence="3" id="KW-0963">Cytoplasm</keyword>
<feature type="region of interest" description="Disordered" evidence="8">
    <location>
        <begin position="446"/>
        <end position="499"/>
    </location>
</feature>
<dbReference type="GO" id="GO:0006511">
    <property type="term" value="P:ubiquitin-dependent protein catabolic process"/>
    <property type="evidence" value="ECO:0007669"/>
    <property type="project" value="TreeGrafter"/>
</dbReference>
<feature type="region of interest" description="Disordered" evidence="8">
    <location>
        <begin position="183"/>
        <end position="244"/>
    </location>
</feature>
<protein>
    <recommendedName>
        <fullName evidence="9">MYND-type domain-containing protein</fullName>
    </recommendedName>
</protein>
<comment type="subcellular location">
    <subcellularLocation>
        <location evidence="1">Cytoplasm</location>
    </subcellularLocation>
</comment>
<dbReference type="GO" id="GO:0008270">
    <property type="term" value="F:zinc ion binding"/>
    <property type="evidence" value="ECO:0007669"/>
    <property type="project" value="UniProtKB-KW"/>
</dbReference>
<evidence type="ECO:0000256" key="8">
    <source>
        <dbReference type="SAM" id="MobiDB-lite"/>
    </source>
</evidence>
<feature type="region of interest" description="Disordered" evidence="8">
    <location>
        <begin position="758"/>
        <end position="777"/>
    </location>
</feature>
<name>A0AAF0J970_9BASI</name>
<feature type="compositionally biased region" description="Basic and acidic residues" evidence="8">
    <location>
        <begin position="446"/>
        <end position="466"/>
    </location>
</feature>
<dbReference type="GO" id="GO:0005737">
    <property type="term" value="C:cytoplasm"/>
    <property type="evidence" value="ECO:0007669"/>
    <property type="project" value="UniProtKB-SubCell"/>
</dbReference>
<dbReference type="Proteomes" id="UP001217754">
    <property type="component" value="Chromosome 1"/>
</dbReference>
<feature type="domain" description="MYND-type" evidence="9">
    <location>
        <begin position="399"/>
        <end position="441"/>
    </location>
</feature>
<gene>
    <name evidence="10" type="ORF">MJAP1_000566</name>
</gene>
<dbReference type="GeneID" id="85224215"/>
<evidence type="ECO:0000256" key="4">
    <source>
        <dbReference type="ARBA" id="ARBA00022723"/>
    </source>
</evidence>
<keyword evidence="5 7" id="KW-0863">Zinc-finger</keyword>
<dbReference type="PANTHER" id="PTHR47442">
    <property type="entry name" value="MYND-TYPE ZINC FINGER PROTEIN MUB1"/>
    <property type="match status" value="1"/>
</dbReference>
<evidence type="ECO:0000256" key="2">
    <source>
        <dbReference type="ARBA" id="ARBA00010655"/>
    </source>
</evidence>
<keyword evidence="6" id="KW-0862">Zinc</keyword>
<feature type="compositionally biased region" description="Low complexity" evidence="8">
    <location>
        <begin position="186"/>
        <end position="196"/>
    </location>
</feature>
<sequence>MDGGLERLVHILRASPRRVPTHIRDASVYNDLQGNWKWSLAFQCVVNIGVRGSEAIRTRVVEAGMAPIIVRVLESFLIAADSQKEEFGRRAMQAEPHEMRRSVYPSTEQEHAENVRDPTPDAASIAASTTRPATPMEMEVVLPSSASVHDTEMDSAHAEGSASSCWTDRSMNDTERTRSHANECFGDASASGSASECAEDTEMYTEGEEAESGKRDAVDATPRPRGHRLDEPRGAAQETSPSAAPLRHELLDAARTPRPTRTVMPDMRAEAPRAPMPSHVYREEEVLMSLQLLAYLSKYPHVRLFFHNADVRDDMLFCPEWPEETMPNRSWSPSDPVKRNVFSVAERFTLRSSRSTGSTGALNAFFPRLGHEIQYWAGVVMRNACRKDESRGGIRQCANMLCGKWESYPREFAKCRRCRKAKYCSKQCQSKGWQMGHRFWCSARDDAEGRDVKKKDAPRTASHPEPEMEVGTPMHAQSPAPEPVPQAPPVPAQPAEQHQHYMRPLGARALPSTMVRSTSQQMPQMRGVSAASVETIDPDMSDSAPPTAPPSDAPSPALAPRTGGPFNGHPLPPPIIAGSLNVHESDPAATTLREHEVQDVQDHGVLEVIAASWPAQGRPPASPSSHERGVPEDYDLGIHLPNNPVLLPPSSPGSDEANGAYGARRVSALTSWNMSRQLSVRNRHRTARAISSSLLSNSISASDLTMDDAPHAAEAPRLSTNNLRNYDAYSASQAPEAALAMPASQLFSGMLTQALRTDPALGEDAEMENVSGPSRAW</sequence>
<dbReference type="SUPFAM" id="SSF144232">
    <property type="entry name" value="HIT/MYND zinc finger-like"/>
    <property type="match status" value="1"/>
</dbReference>
<dbReference type="InterPro" id="IPR002893">
    <property type="entry name" value="Znf_MYND"/>
</dbReference>
<dbReference type="GO" id="GO:0007163">
    <property type="term" value="P:establishment or maintenance of cell polarity"/>
    <property type="evidence" value="ECO:0007669"/>
    <property type="project" value="TreeGrafter"/>
</dbReference>
<feature type="compositionally biased region" description="Pro residues" evidence="8">
    <location>
        <begin position="480"/>
        <end position="492"/>
    </location>
</feature>
<reference evidence="10" key="1">
    <citation type="submission" date="2023-03" db="EMBL/GenBank/DDBJ databases">
        <title>Mating type loci evolution in Malassezia.</title>
        <authorList>
            <person name="Coelho M.A."/>
        </authorList>
    </citation>
    <scope>NUCLEOTIDE SEQUENCE</scope>
    <source>
        <strain evidence="10">CBS 9431</strain>
    </source>
</reference>
<dbReference type="Pfam" id="PF01753">
    <property type="entry name" value="zf-MYND"/>
    <property type="match status" value="1"/>
</dbReference>
<proteinExistence type="inferred from homology"/>
<evidence type="ECO:0000256" key="6">
    <source>
        <dbReference type="ARBA" id="ARBA00022833"/>
    </source>
</evidence>
<feature type="compositionally biased region" description="Basic and acidic residues" evidence="8">
    <location>
        <begin position="108"/>
        <end position="119"/>
    </location>
</feature>
<feature type="region of interest" description="Disordered" evidence="8">
    <location>
        <begin position="96"/>
        <end position="169"/>
    </location>
</feature>
<feature type="region of interest" description="Disordered" evidence="8">
    <location>
        <begin position="536"/>
        <end position="577"/>
    </location>
</feature>
<dbReference type="PANTHER" id="PTHR47442:SF1">
    <property type="entry name" value="MYND-TYPE ZINC FINGER PROTEIN MUB1"/>
    <property type="match status" value="1"/>
</dbReference>
<organism evidence="10 11">
    <name type="scientific">Malassezia japonica</name>
    <dbReference type="NCBI Taxonomy" id="223818"/>
    <lineage>
        <taxon>Eukaryota</taxon>
        <taxon>Fungi</taxon>
        <taxon>Dikarya</taxon>
        <taxon>Basidiomycota</taxon>
        <taxon>Ustilaginomycotina</taxon>
        <taxon>Malasseziomycetes</taxon>
        <taxon>Malasseziales</taxon>
        <taxon>Malasseziaceae</taxon>
        <taxon>Malassezia</taxon>
    </lineage>
</organism>
<accession>A0AAF0J970</accession>
<dbReference type="InterPro" id="IPR051664">
    <property type="entry name" value="MYND-type_zinc_finger"/>
</dbReference>